<organism evidence="1">
    <name type="scientific">marine metagenome</name>
    <dbReference type="NCBI Taxonomy" id="408172"/>
    <lineage>
        <taxon>unclassified sequences</taxon>
        <taxon>metagenomes</taxon>
        <taxon>ecological metagenomes</taxon>
    </lineage>
</organism>
<gene>
    <name evidence="1" type="ORF">METZ01_LOCUS142813</name>
</gene>
<protein>
    <submittedName>
        <fullName evidence="1">Uncharacterized protein</fullName>
    </submittedName>
</protein>
<accession>A0A381ZLA0</accession>
<name>A0A381ZLA0_9ZZZZ</name>
<sequence length="130" mass="13998">MTKTLTLFIKISIISSLLSSVLIFSQDQCPPEFISGVPLNQSVALAWEKPDTLAGYGVEVYSHCFTTCSSEGLTIEHIGQDSSGGWFRDNDGLAVDCDTDMYACSDASNEAWVSEQYGAVALWSDTTAPA</sequence>
<dbReference type="EMBL" id="UINC01021748">
    <property type="protein sequence ID" value="SVA89959.1"/>
    <property type="molecule type" value="Genomic_DNA"/>
</dbReference>
<evidence type="ECO:0000313" key="1">
    <source>
        <dbReference type="EMBL" id="SVA89959.1"/>
    </source>
</evidence>
<proteinExistence type="predicted"/>
<dbReference type="AlphaFoldDB" id="A0A381ZLA0"/>
<reference evidence="1" key="1">
    <citation type="submission" date="2018-05" db="EMBL/GenBank/DDBJ databases">
        <authorList>
            <person name="Lanie J.A."/>
            <person name="Ng W.-L."/>
            <person name="Kazmierczak K.M."/>
            <person name="Andrzejewski T.M."/>
            <person name="Davidsen T.M."/>
            <person name="Wayne K.J."/>
            <person name="Tettelin H."/>
            <person name="Glass J.I."/>
            <person name="Rusch D."/>
            <person name="Podicherti R."/>
            <person name="Tsui H.-C.T."/>
            <person name="Winkler M.E."/>
        </authorList>
    </citation>
    <scope>NUCLEOTIDE SEQUENCE</scope>
</reference>
<feature type="non-terminal residue" evidence="1">
    <location>
        <position position="130"/>
    </location>
</feature>